<dbReference type="AlphaFoldDB" id="A0A7X6LV83"/>
<reference evidence="1 2" key="1">
    <citation type="submission" date="2020-04" db="EMBL/GenBank/DDBJ databases">
        <title>MicrobeNet Type strains.</title>
        <authorList>
            <person name="Nicholson A.C."/>
        </authorList>
    </citation>
    <scope>NUCLEOTIDE SEQUENCE [LARGE SCALE GENOMIC DNA]</scope>
    <source>
        <strain evidence="1 2">DSM 44445</strain>
    </source>
</reference>
<dbReference type="Proteomes" id="UP000523447">
    <property type="component" value="Unassembled WGS sequence"/>
</dbReference>
<name>A0A7X6LV83_9NOCA</name>
<evidence type="ECO:0000313" key="2">
    <source>
        <dbReference type="Proteomes" id="UP000523447"/>
    </source>
</evidence>
<comment type="caution">
    <text evidence="1">The sequence shown here is derived from an EMBL/GenBank/DDBJ whole genome shotgun (WGS) entry which is preliminary data.</text>
</comment>
<sequence length="49" mass="5480">MDEFAWGAYAPIRQERGLLRSEYTADTLRGHYGLPPVESRFAADPPISA</sequence>
<accession>A0A7X6LV83</accession>
<proteinExistence type="predicted"/>
<dbReference type="RefSeq" id="WP_157171435.1">
    <property type="nucleotide sequence ID" value="NZ_CAWPHS010000034.1"/>
</dbReference>
<dbReference type="EMBL" id="JAAXPE010000004">
    <property type="protein sequence ID" value="NKY85166.1"/>
    <property type="molecule type" value="Genomic_DNA"/>
</dbReference>
<protein>
    <submittedName>
        <fullName evidence="1">Uncharacterized protein</fullName>
    </submittedName>
</protein>
<keyword evidence="2" id="KW-1185">Reference proteome</keyword>
<evidence type="ECO:0000313" key="1">
    <source>
        <dbReference type="EMBL" id="NKY85166.1"/>
    </source>
</evidence>
<organism evidence="1 2">
    <name type="scientific">Nocardia veterana</name>
    <dbReference type="NCBI Taxonomy" id="132249"/>
    <lineage>
        <taxon>Bacteria</taxon>
        <taxon>Bacillati</taxon>
        <taxon>Actinomycetota</taxon>
        <taxon>Actinomycetes</taxon>
        <taxon>Mycobacteriales</taxon>
        <taxon>Nocardiaceae</taxon>
        <taxon>Nocardia</taxon>
    </lineage>
</organism>
<gene>
    <name evidence="1" type="ORF">HGA07_05960</name>
</gene>